<dbReference type="AlphaFoldDB" id="A0A182S329"/>
<dbReference type="KEGG" id="afun:125765465"/>
<name>A0A182S329_ANOFN</name>
<evidence type="ECO:0000259" key="2">
    <source>
        <dbReference type="Pfam" id="PF13837"/>
    </source>
</evidence>
<dbReference type="EnsemblMetazoa" id="AFUN014842-RA">
    <property type="protein sequence ID" value="AFUN014842-PA"/>
    <property type="gene ID" value="AFUN014842"/>
</dbReference>
<evidence type="ECO:0000256" key="1">
    <source>
        <dbReference type="SAM" id="MobiDB-lite"/>
    </source>
</evidence>
<reference evidence="3" key="1">
    <citation type="submission" date="2020-05" db="UniProtKB">
        <authorList>
            <consortium name="EnsemblMetazoa"/>
        </authorList>
    </citation>
    <scope>IDENTIFICATION</scope>
    <source>
        <strain evidence="3">FUMOZ</strain>
    </source>
</reference>
<feature type="domain" description="Myb/SANT-like DNA-binding" evidence="2">
    <location>
        <begin position="4"/>
        <end position="92"/>
    </location>
</feature>
<dbReference type="Gene3D" id="1.10.10.60">
    <property type="entry name" value="Homeodomain-like"/>
    <property type="match status" value="1"/>
</dbReference>
<evidence type="ECO:0000313" key="3">
    <source>
        <dbReference type="EnsemblMetazoa" id="AFUN014842-PA"/>
    </source>
</evidence>
<feature type="compositionally biased region" description="Basic residues" evidence="1">
    <location>
        <begin position="164"/>
        <end position="175"/>
    </location>
</feature>
<dbReference type="OrthoDB" id="8178301at2759"/>
<proteinExistence type="predicted"/>
<feature type="region of interest" description="Disordered" evidence="1">
    <location>
        <begin position="122"/>
        <end position="184"/>
    </location>
</feature>
<dbReference type="RefSeq" id="XP_049286607.1">
    <property type="nucleotide sequence ID" value="XM_049430650.1"/>
</dbReference>
<protein>
    <recommendedName>
        <fullName evidence="2">Myb/SANT-like DNA-binding domain-containing protein</fullName>
    </recommendedName>
</protein>
<dbReference type="RefSeq" id="XP_049286606.1">
    <property type="nucleotide sequence ID" value="XM_049430649.1"/>
</dbReference>
<dbReference type="VEuPathDB" id="VectorBase:AFUN2_010005"/>
<dbReference type="GeneID" id="125765465"/>
<organism evidence="3">
    <name type="scientific">Anopheles funestus</name>
    <name type="common">African malaria mosquito</name>
    <dbReference type="NCBI Taxonomy" id="62324"/>
    <lineage>
        <taxon>Eukaryota</taxon>
        <taxon>Metazoa</taxon>
        <taxon>Ecdysozoa</taxon>
        <taxon>Arthropoda</taxon>
        <taxon>Hexapoda</taxon>
        <taxon>Insecta</taxon>
        <taxon>Pterygota</taxon>
        <taxon>Neoptera</taxon>
        <taxon>Endopterygota</taxon>
        <taxon>Diptera</taxon>
        <taxon>Nematocera</taxon>
        <taxon>Culicoidea</taxon>
        <taxon>Culicidae</taxon>
        <taxon>Anophelinae</taxon>
        <taxon>Anopheles</taxon>
    </lineage>
</organism>
<feature type="compositionally biased region" description="Basic and acidic residues" evidence="1">
    <location>
        <begin position="141"/>
        <end position="154"/>
    </location>
</feature>
<feature type="compositionally biased region" description="Polar residues" evidence="1">
    <location>
        <begin position="122"/>
        <end position="133"/>
    </location>
</feature>
<sequence>MTKRNMWAYDETLEMLNIMLEQESLKAMNGRPFRKDKAFRLVCEEMIQRGYNTKDPKQIENRWKNLKKRYVDLQKNSDLGEINQFQYYDEIDVLMKGKPPATESKLYELTIARVESKQNLATEDVLTKTTSSPIPEDSGDDSVRSEENDRKTALDSKPQSAKCIPRRSQRSRKRPTYLSDLSETPKTIVPPCRITTEEEAYRNQKKLIDYQFGLYSKAQEESDQKFLNMSRQMLDECNERFQSFLDKLVSGGASTSGS</sequence>
<dbReference type="InterPro" id="IPR044822">
    <property type="entry name" value="Myb_DNA-bind_4"/>
</dbReference>
<dbReference type="VEuPathDB" id="VectorBase:AFUN014842"/>
<dbReference type="Pfam" id="PF13837">
    <property type="entry name" value="Myb_DNA-bind_4"/>
    <property type="match status" value="1"/>
</dbReference>
<accession>A0A182S329</accession>